<name>A0A3E0WP20_9BACI</name>
<comment type="caution">
    <text evidence="1">The sequence shown here is derived from an EMBL/GenBank/DDBJ whole genome shotgun (WGS) entry which is preliminary data.</text>
</comment>
<dbReference type="Proteomes" id="UP000256488">
    <property type="component" value="Unassembled WGS sequence"/>
</dbReference>
<evidence type="ECO:0000313" key="1">
    <source>
        <dbReference type="EMBL" id="RFA34724.1"/>
    </source>
</evidence>
<proteinExistence type="predicted"/>
<accession>A0A3E0WP20</accession>
<organism evidence="1 2">
    <name type="scientific">Virgibacillus dokdonensis</name>
    <dbReference type="NCBI Taxonomy" id="302167"/>
    <lineage>
        <taxon>Bacteria</taxon>
        <taxon>Bacillati</taxon>
        <taxon>Bacillota</taxon>
        <taxon>Bacilli</taxon>
        <taxon>Bacillales</taxon>
        <taxon>Bacillaceae</taxon>
        <taxon>Virgibacillus</taxon>
    </lineage>
</organism>
<dbReference type="RefSeq" id="WP_116278388.1">
    <property type="nucleotide sequence ID" value="NZ_NFZX01000020.1"/>
</dbReference>
<reference evidence="1 2" key="1">
    <citation type="submission" date="2017-05" db="EMBL/GenBank/DDBJ databases">
        <title>Virgibacillus sp. AK90 isolated from a saltern of Kakinada, India.</title>
        <authorList>
            <person name="Gupta V."/>
            <person name="Sidhu C."/>
            <person name="Korpole S."/>
            <person name="Pinnaka A.K."/>
        </authorList>
    </citation>
    <scope>NUCLEOTIDE SEQUENCE [LARGE SCALE GENOMIC DNA]</scope>
    <source>
        <strain evidence="1 2">AK90</strain>
    </source>
</reference>
<sequence length="66" mass="7669">MSQADKNLFTQFIFDHFGREDDKTYFIKTGTFSSKFYFTNAKCSEPREMGEYFQVINNFAMLVGGA</sequence>
<evidence type="ECO:0000313" key="2">
    <source>
        <dbReference type="Proteomes" id="UP000256488"/>
    </source>
</evidence>
<dbReference type="EMBL" id="NFZX01000020">
    <property type="protein sequence ID" value="RFA34724.1"/>
    <property type="molecule type" value="Genomic_DNA"/>
</dbReference>
<gene>
    <name evidence="1" type="ORF">CAI16_10740</name>
</gene>
<dbReference type="AlphaFoldDB" id="A0A3E0WP20"/>
<protein>
    <submittedName>
        <fullName evidence="1">Uncharacterized protein</fullName>
    </submittedName>
</protein>